<gene>
    <name evidence="1" type="ORF">S01H1_58774</name>
</gene>
<organism evidence="1">
    <name type="scientific">marine sediment metagenome</name>
    <dbReference type="NCBI Taxonomy" id="412755"/>
    <lineage>
        <taxon>unclassified sequences</taxon>
        <taxon>metagenomes</taxon>
        <taxon>ecological metagenomes</taxon>
    </lineage>
</organism>
<feature type="non-terminal residue" evidence="1">
    <location>
        <position position="1"/>
    </location>
</feature>
<reference evidence="1" key="1">
    <citation type="journal article" date="2014" name="Front. Microbiol.">
        <title>High frequency of phylogenetically diverse reductive dehalogenase-homologous genes in deep subseafloor sedimentary metagenomes.</title>
        <authorList>
            <person name="Kawai M."/>
            <person name="Futagami T."/>
            <person name="Toyoda A."/>
            <person name="Takaki Y."/>
            <person name="Nishi S."/>
            <person name="Hori S."/>
            <person name="Arai W."/>
            <person name="Tsubouchi T."/>
            <person name="Morono Y."/>
            <person name="Uchiyama I."/>
            <person name="Ito T."/>
            <person name="Fujiyama A."/>
            <person name="Inagaki F."/>
            <person name="Takami H."/>
        </authorList>
    </citation>
    <scope>NUCLEOTIDE SEQUENCE</scope>
    <source>
        <strain evidence="1">Expedition CK06-06</strain>
    </source>
</reference>
<accession>X0WCF1</accession>
<dbReference type="AlphaFoldDB" id="X0WCF1"/>
<protein>
    <submittedName>
        <fullName evidence="1">Uncharacterized protein</fullName>
    </submittedName>
</protein>
<dbReference type="EMBL" id="BARS01038408">
    <property type="protein sequence ID" value="GAG22258.1"/>
    <property type="molecule type" value="Genomic_DNA"/>
</dbReference>
<proteinExistence type="predicted"/>
<evidence type="ECO:0000313" key="1">
    <source>
        <dbReference type="EMBL" id="GAG22258.1"/>
    </source>
</evidence>
<name>X0WCF1_9ZZZZ</name>
<sequence length="32" mass="3521">QREILNTEAGVNLAEIPFMVATLLADYSKVTL</sequence>
<comment type="caution">
    <text evidence="1">The sequence shown here is derived from an EMBL/GenBank/DDBJ whole genome shotgun (WGS) entry which is preliminary data.</text>
</comment>